<dbReference type="InterPro" id="IPR000008">
    <property type="entry name" value="C2_dom"/>
</dbReference>
<dbReference type="SUPFAM" id="SSF49562">
    <property type="entry name" value="C2 domain (Calcium/lipid-binding domain, CaLB)"/>
    <property type="match status" value="1"/>
</dbReference>
<feature type="compositionally biased region" description="Polar residues" evidence="1">
    <location>
        <begin position="178"/>
        <end position="188"/>
    </location>
</feature>
<name>A0ABP0TS66_9BRYO</name>
<organism evidence="3 4">
    <name type="scientific">Sphagnum troendelagicum</name>
    <dbReference type="NCBI Taxonomy" id="128251"/>
    <lineage>
        <taxon>Eukaryota</taxon>
        <taxon>Viridiplantae</taxon>
        <taxon>Streptophyta</taxon>
        <taxon>Embryophyta</taxon>
        <taxon>Bryophyta</taxon>
        <taxon>Sphagnophytina</taxon>
        <taxon>Sphagnopsida</taxon>
        <taxon>Sphagnales</taxon>
        <taxon>Sphagnaceae</taxon>
        <taxon>Sphagnum</taxon>
    </lineage>
</organism>
<dbReference type="PROSITE" id="PS50004">
    <property type="entry name" value="C2"/>
    <property type="match status" value="1"/>
</dbReference>
<sequence>MGSPNNSHHGKCILELKKAKNLRASKILGGKTKIHAVMRFQALSHTTKTIIDMGNNPVWEQEIFTLDITGCSDDTPVKIDIFKDGSKLIGSVVLTVLELCMVEGIPQPRNLPLVTARGKHHNEEVEIVTTYLGVPNSYAPTAAMFSCPSPARGYYQATAPVWGLPYVSSMSSTSGIYQQSHSNQFQENHQSKVDLSDSEPQYPQLSQQRPSKPSLDQFYAYFG</sequence>
<dbReference type="Pfam" id="PF00168">
    <property type="entry name" value="C2"/>
    <property type="match status" value="1"/>
</dbReference>
<dbReference type="Gene3D" id="2.60.40.150">
    <property type="entry name" value="C2 domain"/>
    <property type="match status" value="1"/>
</dbReference>
<dbReference type="EMBL" id="OZ019906">
    <property type="protein sequence ID" value="CAK9203568.1"/>
    <property type="molecule type" value="Genomic_DNA"/>
</dbReference>
<reference evidence="3" key="1">
    <citation type="submission" date="2024-02" db="EMBL/GenBank/DDBJ databases">
        <authorList>
            <consortium name="ELIXIR-Norway"/>
            <consortium name="Elixir Norway"/>
        </authorList>
    </citation>
    <scope>NUCLEOTIDE SEQUENCE</scope>
</reference>
<evidence type="ECO:0000313" key="3">
    <source>
        <dbReference type="EMBL" id="CAK9203568.1"/>
    </source>
</evidence>
<evidence type="ECO:0000259" key="2">
    <source>
        <dbReference type="PROSITE" id="PS50004"/>
    </source>
</evidence>
<proteinExistence type="predicted"/>
<dbReference type="InterPro" id="IPR035892">
    <property type="entry name" value="C2_domain_sf"/>
</dbReference>
<feature type="domain" description="C2" evidence="2">
    <location>
        <begin position="1"/>
        <end position="115"/>
    </location>
</feature>
<evidence type="ECO:0000313" key="4">
    <source>
        <dbReference type="Proteomes" id="UP001497512"/>
    </source>
</evidence>
<accession>A0ABP0TS66</accession>
<dbReference type="Proteomes" id="UP001497512">
    <property type="component" value="Chromosome 14"/>
</dbReference>
<feature type="region of interest" description="Disordered" evidence="1">
    <location>
        <begin position="178"/>
        <end position="215"/>
    </location>
</feature>
<evidence type="ECO:0000256" key="1">
    <source>
        <dbReference type="SAM" id="MobiDB-lite"/>
    </source>
</evidence>
<keyword evidence="4" id="KW-1185">Reference proteome</keyword>
<gene>
    <name evidence="3" type="ORF">CSSPTR1EN2_LOCUS6951</name>
</gene>
<protein>
    <recommendedName>
        <fullName evidence="2">C2 domain-containing protein</fullName>
    </recommendedName>
</protein>
<feature type="compositionally biased region" description="Polar residues" evidence="1">
    <location>
        <begin position="198"/>
        <end position="211"/>
    </location>
</feature>
<dbReference type="SMART" id="SM00239">
    <property type="entry name" value="C2"/>
    <property type="match status" value="1"/>
</dbReference>